<dbReference type="PANTHER" id="PTHR43031:SF1">
    <property type="entry name" value="PYRIDINE NUCLEOTIDE-DISULPHIDE OXIDOREDUCTASE"/>
    <property type="match status" value="1"/>
</dbReference>
<dbReference type="Gene3D" id="3.40.250.10">
    <property type="entry name" value="Rhodanese-like domain"/>
    <property type="match status" value="1"/>
</dbReference>
<feature type="domain" description="Rhodanese" evidence="1">
    <location>
        <begin position="16"/>
        <end position="103"/>
    </location>
</feature>
<dbReference type="Pfam" id="PF00581">
    <property type="entry name" value="Rhodanese"/>
    <property type="match status" value="1"/>
</dbReference>
<dbReference type="InterPro" id="IPR001763">
    <property type="entry name" value="Rhodanese-like_dom"/>
</dbReference>
<evidence type="ECO:0000259" key="1">
    <source>
        <dbReference type="PROSITE" id="PS50206"/>
    </source>
</evidence>
<dbReference type="STRING" id="1798525.A3G90_03420"/>
<gene>
    <name evidence="2" type="ORF">A3G90_03420</name>
</gene>
<accession>A0A1F6FGU6</accession>
<dbReference type="SMART" id="SM00450">
    <property type="entry name" value="RHOD"/>
    <property type="match status" value="1"/>
</dbReference>
<proteinExistence type="predicted"/>
<dbReference type="SUPFAM" id="SSF52821">
    <property type="entry name" value="Rhodanese/Cell cycle control phosphatase"/>
    <property type="match status" value="1"/>
</dbReference>
<protein>
    <recommendedName>
        <fullName evidence="1">Rhodanese domain-containing protein</fullName>
    </recommendedName>
</protein>
<organism evidence="2 3">
    <name type="scientific">Candidatus Kaiserbacteria bacterium RIFCSPLOWO2_12_FULL_45_26</name>
    <dbReference type="NCBI Taxonomy" id="1798525"/>
    <lineage>
        <taxon>Bacteria</taxon>
        <taxon>Candidatus Kaiseribacteriota</taxon>
    </lineage>
</organism>
<reference evidence="2 3" key="1">
    <citation type="journal article" date="2016" name="Nat. Commun.">
        <title>Thousands of microbial genomes shed light on interconnected biogeochemical processes in an aquifer system.</title>
        <authorList>
            <person name="Anantharaman K."/>
            <person name="Brown C.T."/>
            <person name="Hug L.A."/>
            <person name="Sharon I."/>
            <person name="Castelle C.J."/>
            <person name="Probst A.J."/>
            <person name="Thomas B.C."/>
            <person name="Singh A."/>
            <person name="Wilkins M.J."/>
            <person name="Karaoz U."/>
            <person name="Brodie E.L."/>
            <person name="Williams K.H."/>
            <person name="Hubbard S.S."/>
            <person name="Banfield J.F."/>
        </authorList>
    </citation>
    <scope>NUCLEOTIDE SEQUENCE [LARGE SCALE GENOMIC DNA]</scope>
</reference>
<dbReference type="InterPro" id="IPR050229">
    <property type="entry name" value="GlpE_sulfurtransferase"/>
</dbReference>
<name>A0A1F6FGU6_9BACT</name>
<evidence type="ECO:0000313" key="2">
    <source>
        <dbReference type="EMBL" id="OGG85084.1"/>
    </source>
</evidence>
<dbReference type="PANTHER" id="PTHR43031">
    <property type="entry name" value="FAD-DEPENDENT OXIDOREDUCTASE"/>
    <property type="match status" value="1"/>
</dbReference>
<dbReference type="InterPro" id="IPR036873">
    <property type="entry name" value="Rhodanese-like_dom_sf"/>
</dbReference>
<dbReference type="PROSITE" id="PS50206">
    <property type="entry name" value="RHODANESE_3"/>
    <property type="match status" value="1"/>
</dbReference>
<sequence length="108" mass="11961">MKTISTKEFLEVLPNLTPEDVIVDVREVEEFESEHIPNSLNMPLSTIGKHVPMLQKFKNIYLICETGGRSSYTNEVLKTTGIETIDVCEGLASLREAGLGLATVVRPN</sequence>
<dbReference type="EMBL" id="MFMM01000001">
    <property type="protein sequence ID" value="OGG85084.1"/>
    <property type="molecule type" value="Genomic_DNA"/>
</dbReference>
<comment type="caution">
    <text evidence="2">The sequence shown here is derived from an EMBL/GenBank/DDBJ whole genome shotgun (WGS) entry which is preliminary data.</text>
</comment>
<dbReference type="CDD" id="cd00158">
    <property type="entry name" value="RHOD"/>
    <property type="match status" value="1"/>
</dbReference>
<evidence type="ECO:0000313" key="3">
    <source>
        <dbReference type="Proteomes" id="UP000177325"/>
    </source>
</evidence>
<dbReference type="AlphaFoldDB" id="A0A1F6FGU6"/>
<dbReference type="Proteomes" id="UP000177325">
    <property type="component" value="Unassembled WGS sequence"/>
</dbReference>